<reference evidence="2 3" key="1">
    <citation type="submission" date="2021-07" db="EMBL/GenBank/DDBJ databases">
        <title>complete genome sequencing of Tessaracoccus sp.J1M15.</title>
        <authorList>
            <person name="Bae J.-W."/>
            <person name="Kim D.-y."/>
        </authorList>
    </citation>
    <scope>NUCLEOTIDE SEQUENCE [LARGE SCALE GENOMIC DNA]</scope>
    <source>
        <strain evidence="2 3">J1M15</strain>
    </source>
</reference>
<gene>
    <name evidence="2" type="ORF">KDB89_03380</name>
</gene>
<sequence length="272" mass="30296">MHLTGGPDEIPLLGGDVTDGVVRVGDTVRRPVTSRSPFIHTVLRHLEHAGFDGAPRFLGLDAKGREILDFVDGEVAGRPWPSWVADHDRGISVARLLRRLDDAMQPFGVPDAAEPGARPAGSPEPVGPPDTFVSHCDVTPENTVFRDQVAYAFIDFDLARPTSRAVTVANLLLWWAGWHHPNDRNPVFDDVDVAVRGRALADAYGLDRADREWVPRVSVSIAERSWYSMKDRAERLGGGWQRMWDEGVGDAIRRREEWLRDSQVGLHEALMM</sequence>
<dbReference type="EMBL" id="CP079216">
    <property type="protein sequence ID" value="QXT63531.1"/>
    <property type="molecule type" value="Genomic_DNA"/>
</dbReference>
<feature type="region of interest" description="Disordered" evidence="1">
    <location>
        <begin position="108"/>
        <end position="128"/>
    </location>
</feature>
<accession>A0ABX8SJH9</accession>
<protein>
    <submittedName>
        <fullName evidence="2">Aminoglycoside phosphotransferase family protein</fullName>
    </submittedName>
</protein>
<evidence type="ECO:0000313" key="2">
    <source>
        <dbReference type="EMBL" id="QXT63531.1"/>
    </source>
</evidence>
<name>A0ABX8SJH9_9ACTN</name>
<keyword evidence="3" id="KW-1185">Reference proteome</keyword>
<dbReference type="RefSeq" id="WP_219083460.1">
    <property type="nucleotide sequence ID" value="NZ_CP079216.1"/>
</dbReference>
<proteinExistence type="predicted"/>
<evidence type="ECO:0000313" key="3">
    <source>
        <dbReference type="Proteomes" id="UP000824504"/>
    </source>
</evidence>
<dbReference type="Proteomes" id="UP000824504">
    <property type="component" value="Chromosome"/>
</dbReference>
<evidence type="ECO:0000256" key="1">
    <source>
        <dbReference type="SAM" id="MobiDB-lite"/>
    </source>
</evidence>
<organism evidence="2 3">
    <name type="scientific">Tessaracoccus palaemonis</name>
    <dbReference type="NCBI Taxonomy" id="2829499"/>
    <lineage>
        <taxon>Bacteria</taxon>
        <taxon>Bacillati</taxon>
        <taxon>Actinomycetota</taxon>
        <taxon>Actinomycetes</taxon>
        <taxon>Propionibacteriales</taxon>
        <taxon>Propionibacteriaceae</taxon>
        <taxon>Tessaracoccus</taxon>
    </lineage>
</organism>